<protein>
    <submittedName>
        <fullName evidence="1">Uncharacterized protein</fullName>
    </submittedName>
</protein>
<reference evidence="1" key="1">
    <citation type="submission" date="2020-10" db="EMBL/GenBank/DDBJ databases">
        <authorList>
            <person name="Gilroy R."/>
        </authorList>
    </citation>
    <scope>NUCLEOTIDE SEQUENCE</scope>
    <source>
        <strain evidence="1">11159</strain>
    </source>
</reference>
<name>A0A9D9GWP4_9BACL</name>
<dbReference type="AlphaFoldDB" id="A0A9D9GWP4"/>
<comment type="caution">
    <text evidence="1">The sequence shown here is derived from an EMBL/GenBank/DDBJ whole genome shotgun (WGS) entry which is preliminary data.</text>
</comment>
<organism evidence="1 2">
    <name type="scientific">Candidatus Onthovivens merdipullorum</name>
    <dbReference type="NCBI Taxonomy" id="2840889"/>
    <lineage>
        <taxon>Bacteria</taxon>
        <taxon>Bacillati</taxon>
        <taxon>Bacillota</taxon>
        <taxon>Bacilli</taxon>
        <taxon>Bacillales</taxon>
        <taxon>Candidatus Onthovivens</taxon>
    </lineage>
</organism>
<dbReference type="EMBL" id="JADIMY010000089">
    <property type="protein sequence ID" value="MBO8427806.1"/>
    <property type="molecule type" value="Genomic_DNA"/>
</dbReference>
<dbReference type="Pfam" id="PF18928">
    <property type="entry name" value="DUF5677"/>
    <property type="match status" value="1"/>
</dbReference>
<reference evidence="1" key="2">
    <citation type="journal article" date="2021" name="PeerJ">
        <title>Extensive microbial diversity within the chicken gut microbiome revealed by metagenomics and culture.</title>
        <authorList>
            <person name="Gilroy R."/>
            <person name="Ravi A."/>
            <person name="Getino M."/>
            <person name="Pursley I."/>
            <person name="Horton D.L."/>
            <person name="Alikhan N.F."/>
            <person name="Baker D."/>
            <person name="Gharbi K."/>
            <person name="Hall N."/>
            <person name="Watson M."/>
            <person name="Adriaenssens E.M."/>
            <person name="Foster-Nyarko E."/>
            <person name="Jarju S."/>
            <person name="Secka A."/>
            <person name="Antonio M."/>
            <person name="Oren A."/>
            <person name="Chaudhuri R.R."/>
            <person name="La Ragione R."/>
            <person name="Hildebrand F."/>
            <person name="Pallen M.J."/>
        </authorList>
    </citation>
    <scope>NUCLEOTIDE SEQUENCE</scope>
    <source>
        <strain evidence="1">11159</strain>
    </source>
</reference>
<proteinExistence type="predicted"/>
<evidence type="ECO:0000313" key="2">
    <source>
        <dbReference type="Proteomes" id="UP000823613"/>
    </source>
</evidence>
<evidence type="ECO:0000313" key="1">
    <source>
        <dbReference type="EMBL" id="MBO8427806.1"/>
    </source>
</evidence>
<gene>
    <name evidence="1" type="ORF">IAC58_04565</name>
</gene>
<sequence>MQTIILNKDSFLKIISLISKDTKVDEDIFYELYKAVIESISEVMSKTEGFKFTPVNHLSVILYCLNEYNFALNNKLVNIEKLKDGNEFSNLASICADKYLTNEQLSYKSSSYLNRFNPPISTLSLYLNFTLRTLNEIHATDQYNNLISDMLKKAFSMGKCILELVIDGFETEAFSTWRTLHENECILTCLIKNGEKMFKAYFRHITYALAYRGQIPSKEETDKIFLEIKENMKKHDLKSKDMKKYIEYGYLFSNENLKLNEDFKLNFRDGVEKVAGLSKYSKVYEMSSEISHSSPLLLYSNREYYFLITLINLYETFFRLENIFDQFYRHFTKKEVWGQYYLLKETYLKQLRIIYSNLVKRLTKKSN</sequence>
<dbReference type="Proteomes" id="UP000823613">
    <property type="component" value="Unassembled WGS sequence"/>
</dbReference>
<accession>A0A9D9GWP4</accession>
<dbReference type="InterPro" id="IPR043733">
    <property type="entry name" value="DUF5677"/>
</dbReference>